<dbReference type="OrthoDB" id="433681at2"/>
<dbReference type="Gene3D" id="3.40.50.2000">
    <property type="entry name" value="Glycogen Phosphorylase B"/>
    <property type="match status" value="2"/>
</dbReference>
<proteinExistence type="predicted"/>
<name>A0A2G8T1U0_9BURK</name>
<protein>
    <recommendedName>
        <fullName evidence="2">Glycosyl transferase family 1 domain-containing protein</fullName>
    </recommendedName>
</protein>
<evidence type="ECO:0000259" key="2">
    <source>
        <dbReference type="Pfam" id="PF00534"/>
    </source>
</evidence>
<keyword evidence="1" id="KW-0808">Transferase</keyword>
<organism evidence="3 4">
    <name type="scientific">Massilia psychrophila</name>
    <dbReference type="NCBI Taxonomy" id="1603353"/>
    <lineage>
        <taxon>Bacteria</taxon>
        <taxon>Pseudomonadati</taxon>
        <taxon>Pseudomonadota</taxon>
        <taxon>Betaproteobacteria</taxon>
        <taxon>Burkholderiales</taxon>
        <taxon>Oxalobacteraceae</taxon>
        <taxon>Telluria group</taxon>
        <taxon>Massilia</taxon>
    </lineage>
</organism>
<dbReference type="PANTHER" id="PTHR46401:SF2">
    <property type="entry name" value="GLYCOSYLTRANSFERASE WBBK-RELATED"/>
    <property type="match status" value="1"/>
</dbReference>
<gene>
    <name evidence="3" type="ORF">CR103_09505</name>
</gene>
<comment type="caution">
    <text evidence="3">The sequence shown here is derived from an EMBL/GenBank/DDBJ whole genome shotgun (WGS) entry which is preliminary data.</text>
</comment>
<dbReference type="EMBL" id="PDOB01000012">
    <property type="protein sequence ID" value="PIL39952.1"/>
    <property type="molecule type" value="Genomic_DNA"/>
</dbReference>
<evidence type="ECO:0000313" key="3">
    <source>
        <dbReference type="EMBL" id="PIL39952.1"/>
    </source>
</evidence>
<accession>A0A2G8T1U0</accession>
<dbReference type="InterPro" id="IPR001296">
    <property type="entry name" value="Glyco_trans_1"/>
</dbReference>
<evidence type="ECO:0000313" key="4">
    <source>
        <dbReference type="Proteomes" id="UP000228593"/>
    </source>
</evidence>
<reference evidence="3 4" key="1">
    <citation type="submission" date="2017-10" db="EMBL/GenBank/DDBJ databases">
        <title>Massilia psychrophilum sp. nov., a novel purple-pigmented bacterium isolated from Tianshan glacier, Xinjiang Municipality, China.</title>
        <authorList>
            <person name="Wang H."/>
        </authorList>
    </citation>
    <scope>NUCLEOTIDE SEQUENCE [LARGE SCALE GENOMIC DNA]</scope>
    <source>
        <strain evidence="3 4">JCM 30813</strain>
    </source>
</reference>
<dbReference type="GO" id="GO:0016757">
    <property type="term" value="F:glycosyltransferase activity"/>
    <property type="evidence" value="ECO:0007669"/>
    <property type="project" value="InterPro"/>
</dbReference>
<dbReference type="CDD" id="cd03809">
    <property type="entry name" value="GT4_MtfB-like"/>
    <property type="match status" value="1"/>
</dbReference>
<dbReference type="Pfam" id="PF00534">
    <property type="entry name" value="Glycos_transf_1"/>
    <property type="match status" value="1"/>
</dbReference>
<dbReference type="AlphaFoldDB" id="A0A2G8T1U0"/>
<dbReference type="PANTHER" id="PTHR46401">
    <property type="entry name" value="GLYCOSYLTRANSFERASE WBBK-RELATED"/>
    <property type="match status" value="1"/>
</dbReference>
<evidence type="ECO:0000256" key="1">
    <source>
        <dbReference type="ARBA" id="ARBA00022679"/>
    </source>
</evidence>
<feature type="domain" description="Glycosyl transferase family 1" evidence="2">
    <location>
        <begin position="167"/>
        <end position="308"/>
    </location>
</feature>
<dbReference type="SUPFAM" id="SSF53756">
    <property type="entry name" value="UDP-Glycosyltransferase/glycogen phosphorylase"/>
    <property type="match status" value="1"/>
</dbReference>
<dbReference type="GO" id="GO:0009103">
    <property type="term" value="P:lipopolysaccharide biosynthetic process"/>
    <property type="evidence" value="ECO:0007669"/>
    <property type="project" value="TreeGrafter"/>
</dbReference>
<keyword evidence="4" id="KW-1185">Reference proteome</keyword>
<sequence>MSYLELDDIIQNVQKFGGASTYWHELTTRLPEFVLGPIVHSTANKYMRLYSPTSSAKVFHSSHFRVSSSRGTKNVTTIHDLIYEKGLGGGRGKIVNLYERKKSVVKADAIICISESTRCDLYECYAREIGSKPVYVIHHGCSRLISSPAMGIAAFGRLRARGYDLESRQFFLFVGGRSGYKNFELLLQAFAAGGLMKQGLLIVCTGAALSEQERQLIESLKLTEAVISIGFVDVDTVGALYGIARALVYPSAYEGFGLPPLEAMAAGCPVICANSSSLPEVIGESGILIDPRSVEQLSIAMSTMLDDQHWLVFSRAGIARAALFDWRESARKHADVYASLVSF</sequence>
<dbReference type="Proteomes" id="UP000228593">
    <property type="component" value="Unassembled WGS sequence"/>
</dbReference>